<organism evidence="1">
    <name type="scientific">marine sediment metagenome</name>
    <dbReference type="NCBI Taxonomy" id="412755"/>
    <lineage>
        <taxon>unclassified sequences</taxon>
        <taxon>metagenomes</taxon>
        <taxon>ecological metagenomes</taxon>
    </lineage>
</organism>
<reference evidence="1" key="1">
    <citation type="journal article" date="2015" name="Nature">
        <title>Complex archaea that bridge the gap between prokaryotes and eukaryotes.</title>
        <authorList>
            <person name="Spang A."/>
            <person name="Saw J.H."/>
            <person name="Jorgensen S.L."/>
            <person name="Zaremba-Niedzwiedzka K."/>
            <person name="Martijn J."/>
            <person name="Lind A.E."/>
            <person name="van Eijk R."/>
            <person name="Schleper C."/>
            <person name="Guy L."/>
            <person name="Ettema T.J."/>
        </authorList>
    </citation>
    <scope>NUCLEOTIDE SEQUENCE</scope>
</reference>
<dbReference type="AlphaFoldDB" id="A0A0F9GT25"/>
<gene>
    <name evidence="1" type="ORF">LCGC14_1789310</name>
</gene>
<accession>A0A0F9GT25</accession>
<protein>
    <submittedName>
        <fullName evidence="1">Uncharacterized protein</fullName>
    </submittedName>
</protein>
<dbReference type="EMBL" id="LAZR01017059">
    <property type="protein sequence ID" value="KKM01949.1"/>
    <property type="molecule type" value="Genomic_DNA"/>
</dbReference>
<proteinExistence type="predicted"/>
<evidence type="ECO:0000313" key="1">
    <source>
        <dbReference type="EMBL" id="KKM01949.1"/>
    </source>
</evidence>
<name>A0A0F9GT25_9ZZZZ</name>
<comment type="caution">
    <text evidence="1">The sequence shown here is derived from an EMBL/GenBank/DDBJ whole genome shotgun (WGS) entry which is preliminary data.</text>
</comment>
<sequence>MTAAWALVLVGFIAGLWTRHLFPIIWRKKVAQNRPEDVGLKWFKGPELAEILQEYNRRQEVELDRTLVLRRRIEGEAREKDGKFSGERGAL</sequence>